<proteinExistence type="predicted"/>
<dbReference type="AlphaFoldDB" id="A0AA96JV05"/>
<dbReference type="SUPFAM" id="SSF69754">
    <property type="entry name" value="Ribosome binding protein Y (YfiA homologue)"/>
    <property type="match status" value="1"/>
</dbReference>
<evidence type="ECO:0000313" key="1">
    <source>
        <dbReference type="EMBL" id="WNM60988.1"/>
    </source>
</evidence>
<gene>
    <name evidence="1" type="ORF">PQG83_14640</name>
</gene>
<sequence length="154" mass="17516">MTQDFVIRKTGRKVLDVSQLERTAKEGVSMDEQSLDVKIESRNVGMTPRWKAEIERRTEALQTDTIRIIHARVTLTKNAHHKKGADNAEALVVVTLPRRRTVTARKESKTFEEAIRSAFQAIEHELDKVEEKRLARNAKATAKRIEKAMALTAV</sequence>
<dbReference type="InterPro" id="IPR003489">
    <property type="entry name" value="RHF/RaiA"/>
</dbReference>
<reference evidence="1 2" key="1">
    <citation type="submission" date="2023-01" db="EMBL/GenBank/DDBJ databases">
        <title>Cultivation and genomic characterization of new, ubiquitous marine nitrite-oxidizing bacteria from the Nitrospirales.</title>
        <authorList>
            <person name="Mueller A.J."/>
            <person name="Daebeler A."/>
            <person name="Herbold C.W."/>
            <person name="Kirkegaard R.H."/>
            <person name="Daims H."/>
        </authorList>
    </citation>
    <scope>NUCLEOTIDE SEQUENCE [LARGE SCALE GENOMIC DNA]</scope>
    <source>
        <strain evidence="1 2">DK</strain>
    </source>
</reference>
<name>A0AA96JV05_9BACT</name>
<protein>
    <submittedName>
        <fullName evidence="1">HPF/RaiA family ribosome-associated protein</fullName>
    </submittedName>
</protein>
<keyword evidence="2" id="KW-1185">Reference proteome</keyword>
<accession>A0AA96JV05</accession>
<dbReference type="Gene3D" id="3.30.160.100">
    <property type="entry name" value="Ribosome hibernation promotion factor-like"/>
    <property type="match status" value="1"/>
</dbReference>
<dbReference type="Pfam" id="PF02482">
    <property type="entry name" value="Ribosomal_S30AE"/>
    <property type="match status" value="1"/>
</dbReference>
<dbReference type="RefSeq" id="WP_312742487.1">
    <property type="nucleotide sequence ID" value="NZ_CP116968.1"/>
</dbReference>
<dbReference type="KEGG" id="nneo:PQG83_14640"/>
<dbReference type="InterPro" id="IPR036567">
    <property type="entry name" value="RHF-like"/>
</dbReference>
<organism evidence="1 2">
    <name type="scientific">Candidatus Nitrospira neomarina</name>
    <dbReference type="NCBI Taxonomy" id="3020899"/>
    <lineage>
        <taxon>Bacteria</taxon>
        <taxon>Pseudomonadati</taxon>
        <taxon>Nitrospirota</taxon>
        <taxon>Nitrospiria</taxon>
        <taxon>Nitrospirales</taxon>
        <taxon>Nitrospiraceae</taxon>
        <taxon>Nitrospira</taxon>
    </lineage>
</organism>
<dbReference type="Proteomes" id="UP001302494">
    <property type="component" value="Chromosome"/>
</dbReference>
<dbReference type="EMBL" id="CP116968">
    <property type="protein sequence ID" value="WNM60988.1"/>
    <property type="molecule type" value="Genomic_DNA"/>
</dbReference>
<evidence type="ECO:0000313" key="2">
    <source>
        <dbReference type="Proteomes" id="UP001302494"/>
    </source>
</evidence>